<organism evidence="8 9">
    <name type="scientific">Cellulomonas soli</name>
    <dbReference type="NCBI Taxonomy" id="931535"/>
    <lineage>
        <taxon>Bacteria</taxon>
        <taxon>Bacillati</taxon>
        <taxon>Actinomycetota</taxon>
        <taxon>Actinomycetes</taxon>
        <taxon>Micrococcales</taxon>
        <taxon>Cellulomonadaceae</taxon>
        <taxon>Cellulomonas</taxon>
    </lineage>
</organism>
<evidence type="ECO:0000259" key="6">
    <source>
        <dbReference type="Pfam" id="PF00107"/>
    </source>
</evidence>
<dbReference type="InterPro" id="IPR013154">
    <property type="entry name" value="ADH-like_N"/>
</dbReference>
<dbReference type="GO" id="GO:0016491">
    <property type="term" value="F:oxidoreductase activity"/>
    <property type="evidence" value="ECO:0007669"/>
    <property type="project" value="UniProtKB-KW"/>
</dbReference>
<dbReference type="PROSITE" id="PS00059">
    <property type="entry name" value="ADH_ZINC"/>
    <property type="match status" value="1"/>
</dbReference>
<dbReference type="Pfam" id="PF00107">
    <property type="entry name" value="ADH_zinc_N"/>
    <property type="match status" value="1"/>
</dbReference>
<dbReference type="Proteomes" id="UP000321798">
    <property type="component" value="Unassembled WGS sequence"/>
</dbReference>
<dbReference type="InterPro" id="IPR011032">
    <property type="entry name" value="GroES-like_sf"/>
</dbReference>
<evidence type="ECO:0000256" key="4">
    <source>
        <dbReference type="ARBA" id="ARBA00023002"/>
    </source>
</evidence>
<evidence type="ECO:0000256" key="5">
    <source>
        <dbReference type="RuleBase" id="RU361277"/>
    </source>
</evidence>
<gene>
    <name evidence="8" type="primary">gutB</name>
    <name evidence="8" type="ORF">CSO01_16300</name>
</gene>
<dbReference type="RefSeq" id="WP_223203545.1">
    <property type="nucleotide sequence ID" value="NZ_BAABBJ010000003.1"/>
</dbReference>
<dbReference type="InterPro" id="IPR002328">
    <property type="entry name" value="ADH_Zn_CS"/>
</dbReference>
<evidence type="ECO:0000313" key="9">
    <source>
        <dbReference type="Proteomes" id="UP000321798"/>
    </source>
</evidence>
<dbReference type="InterPro" id="IPR050129">
    <property type="entry name" value="Zn_alcohol_dh"/>
</dbReference>
<protein>
    <submittedName>
        <fullName evidence="8">Threonine dehydrogenase</fullName>
    </submittedName>
</protein>
<dbReference type="GO" id="GO:0008270">
    <property type="term" value="F:zinc ion binding"/>
    <property type="evidence" value="ECO:0007669"/>
    <property type="project" value="InterPro"/>
</dbReference>
<evidence type="ECO:0000256" key="2">
    <source>
        <dbReference type="ARBA" id="ARBA00022723"/>
    </source>
</evidence>
<keyword evidence="9" id="KW-1185">Reference proteome</keyword>
<dbReference type="AlphaFoldDB" id="A0A512PCH9"/>
<reference evidence="8 9" key="1">
    <citation type="submission" date="2019-07" db="EMBL/GenBank/DDBJ databases">
        <title>Whole genome shotgun sequence of Cellulomonas soli NBRC 109434.</title>
        <authorList>
            <person name="Hosoyama A."/>
            <person name="Uohara A."/>
            <person name="Ohji S."/>
            <person name="Ichikawa N."/>
        </authorList>
    </citation>
    <scope>NUCLEOTIDE SEQUENCE [LARGE SCALE GENOMIC DNA]</scope>
    <source>
        <strain evidence="8 9">NBRC 109434</strain>
    </source>
</reference>
<dbReference type="SUPFAM" id="SSF50129">
    <property type="entry name" value="GroES-like"/>
    <property type="match status" value="1"/>
</dbReference>
<feature type="domain" description="Alcohol dehydrogenase-like N-terminal" evidence="7">
    <location>
        <begin position="26"/>
        <end position="115"/>
    </location>
</feature>
<accession>A0A512PCH9</accession>
<evidence type="ECO:0000259" key="7">
    <source>
        <dbReference type="Pfam" id="PF08240"/>
    </source>
</evidence>
<comment type="caution">
    <text evidence="8">The sequence shown here is derived from an EMBL/GenBank/DDBJ whole genome shotgun (WGS) entry which is preliminary data.</text>
</comment>
<sequence length="340" mass="35036">MSTMQAVYVTGPGTVEVREVARPTAGPADVLLKVRACGICGSDAFYTQIGGIPPRQGDTPLGHEIAGEVVEVGAQVEGFAVGDHVVVNPMVAPTGLIGSGGSSGGLAEYLLIEQARSGGAIVVVPSDLPWEVAALNEPMAVARHAVNRAEPRPGDRAVVFGAGPIGLGALVDLTLRGLEHVVVVDVQSARLEKALALGADAVINSAEEDVVARLLELHGDVPLRPGSPRPGTDIYIDAAGAPAVIATVQRAAKRGARLSVVGVHKKPVELDLGALLSTEISIHLSMGYPTEIFEVTQDLVRAADRYGQIVSDVVPFDRVLDALTLAATPGAADKVVVVLP</sequence>
<keyword evidence="3 5" id="KW-0862">Zinc</keyword>
<feature type="domain" description="Alcohol dehydrogenase-like C-terminal" evidence="6">
    <location>
        <begin position="164"/>
        <end position="293"/>
    </location>
</feature>
<evidence type="ECO:0000256" key="3">
    <source>
        <dbReference type="ARBA" id="ARBA00022833"/>
    </source>
</evidence>
<name>A0A512PCH9_9CELL</name>
<keyword evidence="2 5" id="KW-0479">Metal-binding</keyword>
<dbReference type="PANTHER" id="PTHR43401:SF2">
    <property type="entry name" value="L-THREONINE 3-DEHYDROGENASE"/>
    <property type="match status" value="1"/>
</dbReference>
<comment type="cofactor">
    <cofactor evidence="1 5">
        <name>Zn(2+)</name>
        <dbReference type="ChEBI" id="CHEBI:29105"/>
    </cofactor>
</comment>
<dbReference type="InterPro" id="IPR036291">
    <property type="entry name" value="NAD(P)-bd_dom_sf"/>
</dbReference>
<dbReference type="Gene3D" id="3.90.180.10">
    <property type="entry name" value="Medium-chain alcohol dehydrogenases, catalytic domain"/>
    <property type="match status" value="1"/>
</dbReference>
<evidence type="ECO:0000313" key="8">
    <source>
        <dbReference type="EMBL" id="GEP68915.1"/>
    </source>
</evidence>
<comment type="similarity">
    <text evidence="5">Belongs to the zinc-containing alcohol dehydrogenase family.</text>
</comment>
<keyword evidence="4" id="KW-0560">Oxidoreductase</keyword>
<proteinExistence type="inferred from homology"/>
<dbReference type="SUPFAM" id="SSF51735">
    <property type="entry name" value="NAD(P)-binding Rossmann-fold domains"/>
    <property type="match status" value="1"/>
</dbReference>
<dbReference type="PANTHER" id="PTHR43401">
    <property type="entry name" value="L-THREONINE 3-DEHYDROGENASE"/>
    <property type="match status" value="1"/>
</dbReference>
<dbReference type="EMBL" id="BKAL01000005">
    <property type="protein sequence ID" value="GEP68915.1"/>
    <property type="molecule type" value="Genomic_DNA"/>
</dbReference>
<evidence type="ECO:0000256" key="1">
    <source>
        <dbReference type="ARBA" id="ARBA00001947"/>
    </source>
</evidence>
<dbReference type="Pfam" id="PF08240">
    <property type="entry name" value="ADH_N"/>
    <property type="match status" value="1"/>
</dbReference>
<dbReference type="InterPro" id="IPR013149">
    <property type="entry name" value="ADH-like_C"/>
</dbReference>
<dbReference type="Gene3D" id="3.40.50.720">
    <property type="entry name" value="NAD(P)-binding Rossmann-like Domain"/>
    <property type="match status" value="1"/>
</dbReference>